<evidence type="ECO:0000256" key="3">
    <source>
        <dbReference type="ARBA" id="ARBA00022679"/>
    </source>
</evidence>
<evidence type="ECO:0000256" key="5">
    <source>
        <dbReference type="ARBA" id="ARBA00023315"/>
    </source>
</evidence>
<dbReference type="RefSeq" id="WP_378776423.1">
    <property type="nucleotide sequence ID" value="NZ_JBHTMX010000173.1"/>
</dbReference>
<comment type="caution">
    <text evidence="7">The sequence shown here is derived from an EMBL/GenBank/DDBJ whole genome shotgun (WGS) entry which is preliminary data.</text>
</comment>
<evidence type="ECO:0000313" key="7">
    <source>
        <dbReference type="EMBL" id="MFD1333140.1"/>
    </source>
</evidence>
<accession>A0ABW3Z9X6</accession>
<dbReference type="GO" id="GO:0016746">
    <property type="term" value="F:acyltransferase activity"/>
    <property type="evidence" value="ECO:0007669"/>
    <property type="project" value="UniProtKB-KW"/>
</dbReference>
<keyword evidence="4" id="KW-0443">Lipid metabolism</keyword>
<keyword evidence="3" id="KW-0808">Transferase</keyword>
<protein>
    <submittedName>
        <fullName evidence="7">Lysophospholipid acyltransferase family protein</fullName>
    </submittedName>
</protein>
<dbReference type="PANTHER" id="PTHR10434">
    <property type="entry name" value="1-ACYL-SN-GLYCEROL-3-PHOSPHATE ACYLTRANSFERASE"/>
    <property type="match status" value="1"/>
</dbReference>
<dbReference type="PANTHER" id="PTHR10434:SF64">
    <property type="entry name" value="1-ACYL-SN-GLYCEROL-3-PHOSPHATE ACYLTRANSFERASE-RELATED"/>
    <property type="match status" value="1"/>
</dbReference>
<dbReference type="CDD" id="cd07989">
    <property type="entry name" value="LPLAT_AGPAT-like"/>
    <property type="match status" value="1"/>
</dbReference>
<dbReference type="EMBL" id="JBHTMX010000173">
    <property type="protein sequence ID" value="MFD1333140.1"/>
    <property type="molecule type" value="Genomic_DNA"/>
</dbReference>
<dbReference type="SMART" id="SM00563">
    <property type="entry name" value="PlsC"/>
    <property type="match status" value="1"/>
</dbReference>
<dbReference type="SUPFAM" id="SSF69593">
    <property type="entry name" value="Glycerol-3-phosphate (1)-acyltransferase"/>
    <property type="match status" value="1"/>
</dbReference>
<organism evidence="7 8">
    <name type="scientific">Methylopila musalis</name>
    <dbReference type="NCBI Taxonomy" id="1134781"/>
    <lineage>
        <taxon>Bacteria</taxon>
        <taxon>Pseudomonadati</taxon>
        <taxon>Pseudomonadota</taxon>
        <taxon>Alphaproteobacteria</taxon>
        <taxon>Hyphomicrobiales</taxon>
        <taxon>Methylopilaceae</taxon>
        <taxon>Methylopila</taxon>
    </lineage>
</organism>
<reference evidence="8" key="1">
    <citation type="journal article" date="2019" name="Int. J. Syst. Evol. Microbiol.">
        <title>The Global Catalogue of Microorganisms (GCM) 10K type strain sequencing project: providing services to taxonomists for standard genome sequencing and annotation.</title>
        <authorList>
            <consortium name="The Broad Institute Genomics Platform"/>
            <consortium name="The Broad Institute Genome Sequencing Center for Infectious Disease"/>
            <person name="Wu L."/>
            <person name="Ma J."/>
        </authorList>
    </citation>
    <scope>NUCLEOTIDE SEQUENCE [LARGE SCALE GENOMIC DNA]</scope>
    <source>
        <strain evidence="8">CCUG 61696</strain>
    </source>
</reference>
<gene>
    <name evidence="7" type="ORF">ACFQ4O_14140</name>
</gene>
<keyword evidence="8" id="KW-1185">Reference proteome</keyword>
<keyword evidence="5 7" id="KW-0012">Acyltransferase</keyword>
<keyword evidence="2" id="KW-0444">Lipid biosynthesis</keyword>
<dbReference type="Pfam" id="PF01553">
    <property type="entry name" value="Acyltransferase"/>
    <property type="match status" value="1"/>
</dbReference>
<comment type="pathway">
    <text evidence="1">Lipid metabolism.</text>
</comment>
<proteinExistence type="predicted"/>
<sequence>MPLRSVRAGLGVAALAAATLVGLPVQHVALKLGSPAARRIPVLFHRFALGAIGVRRRVVGVPGVGRPLLMTANHASWLDIVVLGATAPVSFVAKSEIASWPLFGAFARLQRSIFVDRQRRRATGAVSREMSERMVAGDPIVLFAEGTSNDGVRLLPFRSALIGAARAAIVSGGGEEAFVQPVSIAYTHRNGLPLGRRGRQEVAWYGDLDILPHMWAVLRGGAIDVTVSFGAPIRIDAGTDRKAVARAAEAEVRRMTAAAFRGEAAG</sequence>
<evidence type="ECO:0000259" key="6">
    <source>
        <dbReference type="SMART" id="SM00563"/>
    </source>
</evidence>
<evidence type="ECO:0000256" key="1">
    <source>
        <dbReference type="ARBA" id="ARBA00005189"/>
    </source>
</evidence>
<dbReference type="InterPro" id="IPR002123">
    <property type="entry name" value="Plipid/glycerol_acylTrfase"/>
</dbReference>
<evidence type="ECO:0000313" key="8">
    <source>
        <dbReference type="Proteomes" id="UP001597171"/>
    </source>
</evidence>
<name>A0ABW3Z9X6_9HYPH</name>
<evidence type="ECO:0000256" key="4">
    <source>
        <dbReference type="ARBA" id="ARBA00023098"/>
    </source>
</evidence>
<evidence type="ECO:0000256" key="2">
    <source>
        <dbReference type="ARBA" id="ARBA00022516"/>
    </source>
</evidence>
<feature type="domain" description="Phospholipid/glycerol acyltransferase" evidence="6">
    <location>
        <begin position="68"/>
        <end position="187"/>
    </location>
</feature>
<dbReference type="Proteomes" id="UP001597171">
    <property type="component" value="Unassembled WGS sequence"/>
</dbReference>